<dbReference type="AlphaFoldDB" id="A0A2X2JEX8"/>
<dbReference type="Gene3D" id="3.40.30.10">
    <property type="entry name" value="Glutaredoxin"/>
    <property type="match status" value="1"/>
</dbReference>
<dbReference type="SUPFAM" id="SSF52833">
    <property type="entry name" value="Thioredoxin-like"/>
    <property type="match status" value="1"/>
</dbReference>
<accession>A0A2X2JEX8</accession>
<dbReference type="InterPro" id="IPR012336">
    <property type="entry name" value="Thioredoxin-like_fold"/>
</dbReference>
<dbReference type="Proteomes" id="UP000251241">
    <property type="component" value="Unassembled WGS sequence"/>
</dbReference>
<organism evidence="2 3">
    <name type="scientific">Sphingobacterium multivorum</name>
    <dbReference type="NCBI Taxonomy" id="28454"/>
    <lineage>
        <taxon>Bacteria</taxon>
        <taxon>Pseudomonadati</taxon>
        <taxon>Bacteroidota</taxon>
        <taxon>Sphingobacteriia</taxon>
        <taxon>Sphingobacteriales</taxon>
        <taxon>Sphingobacteriaceae</taxon>
        <taxon>Sphingobacterium</taxon>
    </lineage>
</organism>
<dbReference type="GeneID" id="97180953"/>
<evidence type="ECO:0000313" key="3">
    <source>
        <dbReference type="Proteomes" id="UP000251241"/>
    </source>
</evidence>
<dbReference type="Pfam" id="PF13098">
    <property type="entry name" value="Thioredoxin_2"/>
    <property type="match status" value="1"/>
</dbReference>
<name>A0A2X2JEX8_SPHMU</name>
<evidence type="ECO:0000313" key="2">
    <source>
        <dbReference type="EMBL" id="SPZ85745.1"/>
    </source>
</evidence>
<reference evidence="2 3" key="1">
    <citation type="submission" date="2018-06" db="EMBL/GenBank/DDBJ databases">
        <authorList>
            <consortium name="Pathogen Informatics"/>
            <person name="Doyle S."/>
        </authorList>
    </citation>
    <scope>NUCLEOTIDE SEQUENCE [LARGE SCALE GENOMIC DNA]</scope>
    <source>
        <strain evidence="2 3">NCTC11343</strain>
    </source>
</reference>
<evidence type="ECO:0000259" key="1">
    <source>
        <dbReference type="Pfam" id="PF13098"/>
    </source>
</evidence>
<proteinExistence type="predicted"/>
<gene>
    <name evidence="2" type="primary">trxA_2</name>
    <name evidence="2" type="ORF">NCTC11343_02309</name>
</gene>
<protein>
    <submittedName>
        <fullName evidence="2">Thioredoxin</fullName>
    </submittedName>
</protein>
<dbReference type="EMBL" id="UAUU01000008">
    <property type="protein sequence ID" value="SPZ85745.1"/>
    <property type="molecule type" value="Genomic_DNA"/>
</dbReference>
<dbReference type="InterPro" id="IPR036249">
    <property type="entry name" value="Thioredoxin-like_sf"/>
</dbReference>
<dbReference type="RefSeq" id="WP_112374671.1">
    <property type="nucleotide sequence ID" value="NZ_CP069793.1"/>
</dbReference>
<sequence>MQKLKLNEAINHFTEAETDQAFQLAKRKQLPVLVDFWAPACKGCKKMELVTYQNPEIRKYVDNHFVFVKYDITNRNVPKIQSTPILWTPTFIVFANDGSELRKIIGYLDNCQFEAEMEIGRAMAFLRKAQPQAALALLENFIANSTNETFLPEFLYWAGVASFFINKRNPESLIFHWQRLLSDYPESVWAQRSDILNVIL</sequence>
<feature type="domain" description="Thioredoxin-like fold" evidence="1">
    <location>
        <begin position="25"/>
        <end position="116"/>
    </location>
</feature>